<dbReference type="Gene3D" id="3.90.1580.10">
    <property type="entry name" value="paralog of FGE (formylglycine-generating enzyme)"/>
    <property type="match status" value="1"/>
</dbReference>
<evidence type="ECO:0000313" key="3">
    <source>
        <dbReference type="Proteomes" id="UP000199169"/>
    </source>
</evidence>
<dbReference type="PANTHER" id="PTHR23150">
    <property type="entry name" value="SULFATASE MODIFYING FACTOR 1, 2"/>
    <property type="match status" value="1"/>
</dbReference>
<name>A0A1A8XNK2_9PROT</name>
<dbReference type="InterPro" id="IPR005532">
    <property type="entry name" value="SUMF_dom"/>
</dbReference>
<dbReference type="SUPFAM" id="SSF56436">
    <property type="entry name" value="C-type lectin-like"/>
    <property type="match status" value="1"/>
</dbReference>
<organism evidence="2 3">
    <name type="scientific">Candidatus Accumulibacter aalborgensis</name>
    <dbReference type="NCBI Taxonomy" id="1860102"/>
    <lineage>
        <taxon>Bacteria</taxon>
        <taxon>Pseudomonadati</taxon>
        <taxon>Pseudomonadota</taxon>
        <taxon>Betaproteobacteria</taxon>
        <taxon>Candidatus Accumulibacter</taxon>
    </lineage>
</organism>
<feature type="domain" description="Sulfatase-modifying factor enzyme-like" evidence="1">
    <location>
        <begin position="48"/>
        <end position="260"/>
    </location>
</feature>
<dbReference type="RefSeq" id="WP_186406895.1">
    <property type="nucleotide sequence ID" value="NZ_FLQX01000104.1"/>
</dbReference>
<protein>
    <recommendedName>
        <fullName evidence="1">Sulfatase-modifying factor enzyme-like domain-containing protein</fullName>
    </recommendedName>
</protein>
<dbReference type="Pfam" id="PF03781">
    <property type="entry name" value="FGE-sulfatase"/>
    <property type="match status" value="1"/>
</dbReference>
<sequence length="268" mass="29748">MNGLFKPQEWRRRGPDRFPPRWASAWGDDRFGLWADLAVAGVVQRLRWVEAGTFLMGDEDLPESQVLTTIAAGFWLADTACTQALWLAVMGRNPSHFSETNESDRGSPQHPVERVSWNDVVLPPDGFLARLQSFTDGVAPELPTEAEWECACRAGTRTAYSFGDAITPEQAKYRRDDGKGMTVAVKSLPANPWGLYEMHGNVWEWCANADYDEERITHGGVAVRALRGGSWGNDARIARSAYRHATSPVNASLYIGFRFALRSTSALG</sequence>
<gene>
    <name evidence="2" type="ORF">ACCAA_290019</name>
</gene>
<accession>A0A1A8XNK2</accession>
<evidence type="ECO:0000313" key="2">
    <source>
        <dbReference type="EMBL" id="SBT06002.1"/>
    </source>
</evidence>
<dbReference type="Proteomes" id="UP000199169">
    <property type="component" value="Unassembled WGS sequence"/>
</dbReference>
<proteinExistence type="predicted"/>
<dbReference type="PANTHER" id="PTHR23150:SF19">
    <property type="entry name" value="FORMYLGLYCINE-GENERATING ENZYME"/>
    <property type="match status" value="1"/>
</dbReference>
<dbReference type="AlphaFoldDB" id="A0A1A8XNK2"/>
<dbReference type="STRING" id="1860102.ACCAA_290019"/>
<keyword evidence="3" id="KW-1185">Reference proteome</keyword>
<dbReference type="GO" id="GO:0120147">
    <property type="term" value="F:formylglycine-generating oxidase activity"/>
    <property type="evidence" value="ECO:0007669"/>
    <property type="project" value="TreeGrafter"/>
</dbReference>
<dbReference type="EMBL" id="FLQX01000104">
    <property type="protein sequence ID" value="SBT06002.1"/>
    <property type="molecule type" value="Genomic_DNA"/>
</dbReference>
<dbReference type="InterPro" id="IPR051043">
    <property type="entry name" value="Sulfatase_Mod_Factor_Kinase"/>
</dbReference>
<reference evidence="2 3" key="1">
    <citation type="submission" date="2016-06" db="EMBL/GenBank/DDBJ databases">
        <authorList>
            <person name="Kjaerup R.B."/>
            <person name="Dalgaard T.S."/>
            <person name="Juul-Madsen H.R."/>
        </authorList>
    </citation>
    <scope>NUCLEOTIDE SEQUENCE [LARGE SCALE GENOMIC DNA]</scope>
    <source>
        <strain evidence="2">3</strain>
    </source>
</reference>
<dbReference type="InterPro" id="IPR016187">
    <property type="entry name" value="CTDL_fold"/>
</dbReference>
<dbReference type="InterPro" id="IPR042095">
    <property type="entry name" value="SUMF_sf"/>
</dbReference>
<evidence type="ECO:0000259" key="1">
    <source>
        <dbReference type="Pfam" id="PF03781"/>
    </source>
</evidence>